<accession>A0A0F0KZR7</accession>
<comment type="caution">
    <text evidence="2">The sequence shown here is derived from an EMBL/GenBank/DDBJ whole genome shotgun (WGS) entry which is preliminary data.</text>
</comment>
<dbReference type="EMBL" id="JYIV01000014">
    <property type="protein sequence ID" value="KJL25929.1"/>
    <property type="molecule type" value="Genomic_DNA"/>
</dbReference>
<reference evidence="2 3" key="1">
    <citation type="submission" date="2015-02" db="EMBL/GenBank/DDBJ databases">
        <title>Draft genome sequences of ten Microbacterium spp. with emphasis on heavy metal contaminated environments.</title>
        <authorList>
            <person name="Corretto E."/>
        </authorList>
    </citation>
    <scope>NUCLEOTIDE SEQUENCE [LARGE SCALE GENOMIC DNA]</scope>
    <source>
        <strain evidence="2 3">BEL163</strain>
    </source>
</reference>
<evidence type="ECO:0000313" key="2">
    <source>
        <dbReference type="EMBL" id="KJL25929.1"/>
    </source>
</evidence>
<gene>
    <name evidence="2" type="ORF">RN51_00436</name>
</gene>
<name>A0A0F0KZR7_9MICO</name>
<feature type="compositionally biased region" description="Basic and acidic residues" evidence="1">
    <location>
        <begin position="20"/>
        <end position="29"/>
    </location>
</feature>
<proteinExistence type="predicted"/>
<evidence type="ECO:0000313" key="3">
    <source>
        <dbReference type="Proteomes" id="UP000033725"/>
    </source>
</evidence>
<feature type="region of interest" description="Disordered" evidence="1">
    <location>
        <begin position="1"/>
        <end position="29"/>
    </location>
</feature>
<protein>
    <submittedName>
        <fullName evidence="2">Uncharacterized protein</fullName>
    </submittedName>
</protein>
<organism evidence="2 3">
    <name type="scientific">Microbacterium oxydans</name>
    <dbReference type="NCBI Taxonomy" id="82380"/>
    <lineage>
        <taxon>Bacteria</taxon>
        <taxon>Bacillati</taxon>
        <taxon>Actinomycetota</taxon>
        <taxon>Actinomycetes</taxon>
        <taxon>Micrococcales</taxon>
        <taxon>Microbacteriaceae</taxon>
        <taxon>Microbacterium</taxon>
    </lineage>
</organism>
<evidence type="ECO:0000256" key="1">
    <source>
        <dbReference type="SAM" id="MobiDB-lite"/>
    </source>
</evidence>
<dbReference type="RefSeq" id="WP_045262393.1">
    <property type="nucleotide sequence ID" value="NZ_JYIV01000014.1"/>
</dbReference>
<dbReference type="PATRIC" id="fig|82380.10.peg.433"/>
<dbReference type="AlphaFoldDB" id="A0A0F0KZR7"/>
<sequence>MPTVRTSEEAKALARRRWDKPRPAPIDKRVRTLPSGSKLEERWLAKAVDLGLVYEGMTRNAHRRLAKRLADDDTARKIKRVHDARPAGIADDDDLLLAHLEAEAARWRARVKRDRQIALAHELLAEKAEQELADLMWKLGLIS</sequence>
<feature type="compositionally biased region" description="Basic and acidic residues" evidence="1">
    <location>
        <begin position="1"/>
        <end position="12"/>
    </location>
</feature>
<dbReference type="Proteomes" id="UP000033725">
    <property type="component" value="Unassembled WGS sequence"/>
</dbReference>